<reference evidence="1" key="1">
    <citation type="journal article" date="2023" name="Plant J.">
        <title>The genome of the king protea, Protea cynaroides.</title>
        <authorList>
            <person name="Chang J."/>
            <person name="Duong T.A."/>
            <person name="Schoeman C."/>
            <person name="Ma X."/>
            <person name="Roodt D."/>
            <person name="Barker N."/>
            <person name="Li Z."/>
            <person name="Van de Peer Y."/>
            <person name="Mizrachi E."/>
        </authorList>
    </citation>
    <scope>NUCLEOTIDE SEQUENCE</scope>
    <source>
        <tissue evidence="1">Young leaves</tissue>
    </source>
</reference>
<evidence type="ECO:0000313" key="1">
    <source>
        <dbReference type="EMBL" id="KAJ4951363.1"/>
    </source>
</evidence>
<evidence type="ECO:0000313" key="2">
    <source>
        <dbReference type="Proteomes" id="UP001141806"/>
    </source>
</evidence>
<dbReference type="AlphaFoldDB" id="A0A9Q0JV30"/>
<name>A0A9Q0JV30_9MAGN</name>
<dbReference type="EMBL" id="JAMYWD010000012">
    <property type="protein sequence ID" value="KAJ4951363.1"/>
    <property type="molecule type" value="Genomic_DNA"/>
</dbReference>
<protein>
    <submittedName>
        <fullName evidence="1">Uncharacterized protein</fullName>
    </submittedName>
</protein>
<sequence length="177" mass="18704">MTSTTYSISQLSVAEHEPCVSIGGSGVGVVGAVPSGSTAVNGGDGSRVHEWRTRRVRKKGLNQAISAQTLDPTHLPLPALARQSSVGAYSLPISLRPVIPTVTHKPNRIPHSDPLDVLSNLVTVGDLGPFPSLSVILPASGGVDLGTAIRRLPWDEDKSDSNHMLMDGLWYKTPASR</sequence>
<organism evidence="1 2">
    <name type="scientific">Protea cynaroides</name>
    <dbReference type="NCBI Taxonomy" id="273540"/>
    <lineage>
        <taxon>Eukaryota</taxon>
        <taxon>Viridiplantae</taxon>
        <taxon>Streptophyta</taxon>
        <taxon>Embryophyta</taxon>
        <taxon>Tracheophyta</taxon>
        <taxon>Spermatophyta</taxon>
        <taxon>Magnoliopsida</taxon>
        <taxon>Proteales</taxon>
        <taxon>Proteaceae</taxon>
        <taxon>Protea</taxon>
    </lineage>
</organism>
<gene>
    <name evidence="1" type="ORF">NE237_028195</name>
</gene>
<keyword evidence="2" id="KW-1185">Reference proteome</keyword>
<dbReference type="Proteomes" id="UP001141806">
    <property type="component" value="Unassembled WGS sequence"/>
</dbReference>
<comment type="caution">
    <text evidence="1">The sequence shown here is derived from an EMBL/GenBank/DDBJ whole genome shotgun (WGS) entry which is preliminary data.</text>
</comment>
<proteinExistence type="predicted"/>
<accession>A0A9Q0JV30</accession>